<feature type="chain" id="PRO_5001910936" evidence="2">
    <location>
        <begin position="27"/>
        <end position="98"/>
    </location>
</feature>
<reference evidence="3 4" key="1">
    <citation type="submission" date="2012-09" db="EMBL/GenBank/DDBJ databases">
        <title>Genome Sequence of alkane-degrading Bacterium Alcanivorax sp. 19-m-6.</title>
        <authorList>
            <person name="Lai Q."/>
            <person name="Shao Z."/>
        </authorList>
    </citation>
    <scope>NUCLEOTIDE SEQUENCE [LARGE SCALE GENOMIC DNA]</scope>
    <source>
        <strain evidence="3 4">19-m-6</strain>
    </source>
</reference>
<evidence type="ECO:0000256" key="1">
    <source>
        <dbReference type="SAM" id="MobiDB-lite"/>
    </source>
</evidence>
<evidence type="ECO:0000313" key="4">
    <source>
        <dbReference type="Proteomes" id="UP000029444"/>
    </source>
</evidence>
<proteinExistence type="predicted"/>
<sequence length="98" mass="11216">MRHNQPGWALAVATALLLGFSNAASADAALNKRIAKYKPICSDYERAKRYVECHRPPGSYQAAYEMTGERRQRALEQGRRAMQISSDTDEHMRRFKSR</sequence>
<comment type="caution">
    <text evidence="3">The sequence shown here is derived from an EMBL/GenBank/DDBJ whole genome shotgun (WGS) entry which is preliminary data.</text>
</comment>
<protein>
    <submittedName>
        <fullName evidence="3">Uncharacterized protein</fullName>
    </submittedName>
</protein>
<evidence type="ECO:0000313" key="3">
    <source>
        <dbReference type="EMBL" id="KGD66198.1"/>
    </source>
</evidence>
<dbReference type="Proteomes" id="UP000029444">
    <property type="component" value="Unassembled WGS sequence"/>
</dbReference>
<gene>
    <name evidence="3" type="ORF">Y5S_00670</name>
</gene>
<keyword evidence="2" id="KW-0732">Signal</keyword>
<name>A0A095TUZ1_9GAMM</name>
<organism evidence="3 4">
    <name type="scientific">Alcanivorax nanhaiticus</name>
    <dbReference type="NCBI Taxonomy" id="1177154"/>
    <lineage>
        <taxon>Bacteria</taxon>
        <taxon>Pseudomonadati</taxon>
        <taxon>Pseudomonadota</taxon>
        <taxon>Gammaproteobacteria</taxon>
        <taxon>Oceanospirillales</taxon>
        <taxon>Alcanivoracaceae</taxon>
        <taxon>Alcanivorax</taxon>
    </lineage>
</organism>
<evidence type="ECO:0000256" key="2">
    <source>
        <dbReference type="SAM" id="SignalP"/>
    </source>
</evidence>
<dbReference type="EMBL" id="ARXV01000002">
    <property type="protein sequence ID" value="KGD66198.1"/>
    <property type="molecule type" value="Genomic_DNA"/>
</dbReference>
<accession>A0A095TUZ1</accession>
<dbReference type="AlphaFoldDB" id="A0A095TUZ1"/>
<feature type="signal peptide" evidence="2">
    <location>
        <begin position="1"/>
        <end position="26"/>
    </location>
</feature>
<feature type="region of interest" description="Disordered" evidence="1">
    <location>
        <begin position="78"/>
        <end position="98"/>
    </location>
</feature>
<keyword evidence="4" id="KW-1185">Reference proteome</keyword>